<feature type="region of interest" description="Disordered" evidence="1">
    <location>
        <begin position="144"/>
        <end position="175"/>
    </location>
</feature>
<proteinExistence type="predicted"/>
<evidence type="ECO:0000313" key="3">
    <source>
        <dbReference type="Proteomes" id="UP000826656"/>
    </source>
</evidence>
<organism evidence="2 3">
    <name type="scientific">Solanum tuberosum</name>
    <name type="common">Potato</name>
    <dbReference type="NCBI Taxonomy" id="4113"/>
    <lineage>
        <taxon>Eukaryota</taxon>
        <taxon>Viridiplantae</taxon>
        <taxon>Streptophyta</taxon>
        <taxon>Embryophyta</taxon>
        <taxon>Tracheophyta</taxon>
        <taxon>Spermatophyta</taxon>
        <taxon>Magnoliopsida</taxon>
        <taxon>eudicotyledons</taxon>
        <taxon>Gunneridae</taxon>
        <taxon>Pentapetalae</taxon>
        <taxon>asterids</taxon>
        <taxon>lamiids</taxon>
        <taxon>Solanales</taxon>
        <taxon>Solanaceae</taxon>
        <taxon>Solanoideae</taxon>
        <taxon>Solaneae</taxon>
        <taxon>Solanum</taxon>
    </lineage>
</organism>
<evidence type="ECO:0000313" key="2">
    <source>
        <dbReference type="EMBL" id="KAH0771679.1"/>
    </source>
</evidence>
<accession>A0ABQ7VT55</accession>
<reference evidence="2 3" key="1">
    <citation type="journal article" date="2021" name="bioRxiv">
        <title>Chromosome-scale and haplotype-resolved genome assembly of a tetraploid potato cultivar.</title>
        <authorList>
            <person name="Sun H."/>
            <person name="Jiao W.-B."/>
            <person name="Krause K."/>
            <person name="Campoy J.A."/>
            <person name="Goel M."/>
            <person name="Folz-Donahue K."/>
            <person name="Kukat C."/>
            <person name="Huettel B."/>
            <person name="Schneeberger K."/>
        </authorList>
    </citation>
    <scope>NUCLEOTIDE SEQUENCE [LARGE SCALE GENOMIC DNA]</scope>
    <source>
        <strain evidence="2">SolTubOtavaFocal</strain>
        <tissue evidence="2">Leaves</tissue>
    </source>
</reference>
<evidence type="ECO:0008006" key="4">
    <source>
        <dbReference type="Google" id="ProtNLM"/>
    </source>
</evidence>
<comment type="caution">
    <text evidence="2">The sequence shown here is derived from an EMBL/GenBank/DDBJ whole genome shotgun (WGS) entry which is preliminary data.</text>
</comment>
<feature type="region of interest" description="Disordered" evidence="1">
    <location>
        <begin position="223"/>
        <end position="261"/>
    </location>
</feature>
<feature type="compositionally biased region" description="Low complexity" evidence="1">
    <location>
        <begin position="244"/>
        <end position="256"/>
    </location>
</feature>
<protein>
    <recommendedName>
        <fullName evidence="4">Bifunctional endo-1,4-beta-xylanase xylA</fullName>
    </recommendedName>
</protein>
<gene>
    <name evidence="2" type="ORF">KY290_015660</name>
</gene>
<dbReference type="Proteomes" id="UP000826656">
    <property type="component" value="Unassembled WGS sequence"/>
</dbReference>
<evidence type="ECO:0000256" key="1">
    <source>
        <dbReference type="SAM" id="MobiDB-lite"/>
    </source>
</evidence>
<dbReference type="EMBL" id="JAIVGD010000011">
    <property type="protein sequence ID" value="KAH0771679.1"/>
    <property type="molecule type" value="Genomic_DNA"/>
</dbReference>
<feature type="compositionally biased region" description="Polar residues" evidence="1">
    <location>
        <begin position="144"/>
        <end position="159"/>
    </location>
</feature>
<name>A0ABQ7VT55_SOLTU</name>
<sequence length="310" mass="34970">MKLKEVWKGGVRRSQITCRKGLPKGGVLLMFCMRLSTQTMLDPSASATPISVQNSHNVQENVNKSHKEQIIDTGQVQNDPEDPTDQVTHNYNQNVQQTQIRFKDHQQEKVDQGTEVQNMGTGQIQHNTDPLGKATTGNLQDQNEAQMKTPNNKSQGKMSTTHKSHPQGQTHKSADNDEYNVVLSEDEFDQDTQSLGENNNEEDKTSIHLIKAFGSTQHQEELQEVTDQQGLSPRGILKSKQAINNTSANSSRPNTRSRSRDQVYINSYRIELSMDQACSNQNGKIWNAHIQCQILENEDQHITCELNHVE</sequence>
<keyword evidence="3" id="KW-1185">Reference proteome</keyword>